<comment type="caution">
    <text evidence="9">The sequence shown here is derived from an EMBL/GenBank/DDBJ whole genome shotgun (WGS) entry which is preliminary data.</text>
</comment>
<protein>
    <submittedName>
        <fullName evidence="9">Cytochrome P450</fullName>
    </submittedName>
</protein>
<keyword evidence="4 8" id="KW-0560">Oxidoreductase</keyword>
<dbReference type="InterPro" id="IPR036396">
    <property type="entry name" value="Cyt_P450_sf"/>
</dbReference>
<dbReference type="GO" id="GO:0016705">
    <property type="term" value="F:oxidoreductase activity, acting on paired donors, with incorporation or reduction of molecular oxygen"/>
    <property type="evidence" value="ECO:0007669"/>
    <property type="project" value="InterPro"/>
</dbReference>
<dbReference type="PANTHER" id="PTHR24291">
    <property type="entry name" value="CYTOCHROME P450 FAMILY 4"/>
    <property type="match status" value="1"/>
</dbReference>
<evidence type="ECO:0000256" key="8">
    <source>
        <dbReference type="RuleBase" id="RU000461"/>
    </source>
</evidence>
<evidence type="ECO:0000256" key="2">
    <source>
        <dbReference type="ARBA" id="ARBA00022617"/>
    </source>
</evidence>
<dbReference type="OMA" id="GAPCISW"/>
<dbReference type="GO" id="GO:0004497">
    <property type="term" value="F:monooxygenase activity"/>
    <property type="evidence" value="ECO:0007669"/>
    <property type="project" value="UniProtKB-KW"/>
</dbReference>
<dbReference type="InterPro" id="IPR001128">
    <property type="entry name" value="Cyt_P450"/>
</dbReference>
<keyword evidence="6 8" id="KW-0503">Monooxygenase</keyword>
<evidence type="ECO:0000256" key="1">
    <source>
        <dbReference type="ARBA" id="ARBA00010617"/>
    </source>
</evidence>
<dbReference type="OrthoDB" id="1470350at2759"/>
<dbReference type="GO" id="GO:0020037">
    <property type="term" value="F:heme binding"/>
    <property type="evidence" value="ECO:0007669"/>
    <property type="project" value="InterPro"/>
</dbReference>
<dbReference type="PANTHER" id="PTHR24291:SF50">
    <property type="entry name" value="BIFUNCTIONAL ALBAFLAVENONE MONOOXYGENASE_TERPENE SYNTHASE"/>
    <property type="match status" value="1"/>
</dbReference>
<dbReference type="InterPro" id="IPR017972">
    <property type="entry name" value="Cyt_P450_CS"/>
</dbReference>
<evidence type="ECO:0000256" key="5">
    <source>
        <dbReference type="ARBA" id="ARBA00023004"/>
    </source>
</evidence>
<dbReference type="STRING" id="13706.A0A1X2HQ99"/>
<keyword evidence="3 7" id="KW-0479">Metal-binding</keyword>
<evidence type="ECO:0000256" key="7">
    <source>
        <dbReference type="PIRSR" id="PIRSR602401-1"/>
    </source>
</evidence>
<evidence type="ECO:0000256" key="6">
    <source>
        <dbReference type="ARBA" id="ARBA00023033"/>
    </source>
</evidence>
<dbReference type="SUPFAM" id="SSF48264">
    <property type="entry name" value="Cytochrome P450"/>
    <property type="match status" value="1"/>
</dbReference>
<keyword evidence="2 7" id="KW-0349">Heme</keyword>
<comment type="cofactor">
    <cofactor evidence="7">
        <name>heme</name>
        <dbReference type="ChEBI" id="CHEBI:30413"/>
    </cofactor>
</comment>
<organism evidence="9 10">
    <name type="scientific">Syncephalastrum racemosum</name>
    <name type="common">Filamentous fungus</name>
    <dbReference type="NCBI Taxonomy" id="13706"/>
    <lineage>
        <taxon>Eukaryota</taxon>
        <taxon>Fungi</taxon>
        <taxon>Fungi incertae sedis</taxon>
        <taxon>Mucoromycota</taxon>
        <taxon>Mucoromycotina</taxon>
        <taxon>Mucoromycetes</taxon>
        <taxon>Mucorales</taxon>
        <taxon>Syncephalastraceae</taxon>
        <taxon>Syncephalastrum</taxon>
    </lineage>
</organism>
<sequence>MFRPPAGLPKLPIINYFRLLWALYRKESPTRRSQRLILPALQKHNAKAYLAKVPYTWTVYLVDPVAVKTFLMRNGTFPKTMESIDAFDQSHPNVQFWGRENLGFSVGDSWKRQRKIIFPAFRRAMPVQLFGELVPKMFDLIDKEHSTIAIDLMQRFTLDALGLAAFSFDFHALDNHNNEWEVAYEMIRKELVSPLTNMLARYDYILKYIIPGRAEKQAAVSKINHLLSDIANERRKMIKRNPDMLKVPDSEKDLLTLMLESDLENSDDPASEELIRANLATFFLAGHDTTANTLSFWLYHLAMYKDIQKKAREEVIETMGGAPEDIVPTAEQLKKMKYMDCIIKENLRFMGPALELFPRIAKEDYNLNGIFIPKGTRVSVDLHTLHHHPDVWKEPERFDPLRFVENGEHSKHEGLSWIAFSSGARVCIGQNFSLVEQRVVMSMLLRRYEWDIPEDSIHREGLQLKDTNNQAPRSLEIVFKKRY</sequence>
<keyword evidence="10" id="KW-1185">Reference proteome</keyword>
<dbReference type="GO" id="GO:0005506">
    <property type="term" value="F:iron ion binding"/>
    <property type="evidence" value="ECO:0007669"/>
    <property type="project" value="InterPro"/>
</dbReference>
<name>A0A1X2HQ99_SYNRA</name>
<gene>
    <name evidence="9" type="ORF">BCR43DRAFT_556214</name>
</gene>
<dbReference type="AlphaFoldDB" id="A0A1X2HQ99"/>
<reference evidence="9 10" key="1">
    <citation type="submission" date="2016-07" db="EMBL/GenBank/DDBJ databases">
        <title>Pervasive Adenine N6-methylation of Active Genes in Fungi.</title>
        <authorList>
            <consortium name="DOE Joint Genome Institute"/>
            <person name="Mondo S.J."/>
            <person name="Dannebaum R.O."/>
            <person name="Kuo R.C."/>
            <person name="Labutti K."/>
            <person name="Haridas S."/>
            <person name="Kuo A."/>
            <person name="Salamov A."/>
            <person name="Ahrendt S.R."/>
            <person name="Lipzen A."/>
            <person name="Sullivan W."/>
            <person name="Andreopoulos W.B."/>
            <person name="Clum A."/>
            <person name="Lindquist E."/>
            <person name="Daum C."/>
            <person name="Ramamoorthy G.K."/>
            <person name="Gryganskyi A."/>
            <person name="Culley D."/>
            <person name="Magnuson J.K."/>
            <person name="James T.Y."/>
            <person name="O'Malley M.A."/>
            <person name="Stajich J.E."/>
            <person name="Spatafora J.W."/>
            <person name="Visel A."/>
            <person name="Grigoriev I.V."/>
        </authorList>
    </citation>
    <scope>NUCLEOTIDE SEQUENCE [LARGE SCALE GENOMIC DNA]</scope>
    <source>
        <strain evidence="9 10">NRRL 2496</strain>
    </source>
</reference>
<dbReference type="PRINTS" id="PR00385">
    <property type="entry name" value="P450"/>
</dbReference>
<dbReference type="EMBL" id="MCGN01000002">
    <property type="protein sequence ID" value="ORZ01521.1"/>
    <property type="molecule type" value="Genomic_DNA"/>
</dbReference>
<evidence type="ECO:0000313" key="10">
    <source>
        <dbReference type="Proteomes" id="UP000242180"/>
    </source>
</evidence>
<keyword evidence="5 7" id="KW-0408">Iron</keyword>
<dbReference type="InParanoid" id="A0A1X2HQ99"/>
<dbReference type="Gene3D" id="1.10.630.10">
    <property type="entry name" value="Cytochrome P450"/>
    <property type="match status" value="1"/>
</dbReference>
<evidence type="ECO:0000313" key="9">
    <source>
        <dbReference type="EMBL" id="ORZ01521.1"/>
    </source>
</evidence>
<dbReference type="InterPro" id="IPR002401">
    <property type="entry name" value="Cyt_P450_E_grp-I"/>
</dbReference>
<feature type="binding site" description="axial binding residue" evidence="7">
    <location>
        <position position="427"/>
    </location>
    <ligand>
        <name>heme</name>
        <dbReference type="ChEBI" id="CHEBI:30413"/>
    </ligand>
    <ligandPart>
        <name>Fe</name>
        <dbReference type="ChEBI" id="CHEBI:18248"/>
    </ligandPart>
</feature>
<comment type="similarity">
    <text evidence="1 8">Belongs to the cytochrome P450 family.</text>
</comment>
<dbReference type="PROSITE" id="PS00086">
    <property type="entry name" value="CYTOCHROME_P450"/>
    <property type="match status" value="1"/>
</dbReference>
<accession>A0A1X2HQ99</accession>
<evidence type="ECO:0000256" key="3">
    <source>
        <dbReference type="ARBA" id="ARBA00022723"/>
    </source>
</evidence>
<dbReference type="Proteomes" id="UP000242180">
    <property type="component" value="Unassembled WGS sequence"/>
</dbReference>
<dbReference type="Pfam" id="PF00067">
    <property type="entry name" value="p450"/>
    <property type="match status" value="1"/>
</dbReference>
<proteinExistence type="inferred from homology"/>
<dbReference type="InterPro" id="IPR050196">
    <property type="entry name" value="Cytochrome_P450_Monoox"/>
</dbReference>
<dbReference type="PRINTS" id="PR00463">
    <property type="entry name" value="EP450I"/>
</dbReference>
<evidence type="ECO:0000256" key="4">
    <source>
        <dbReference type="ARBA" id="ARBA00023002"/>
    </source>
</evidence>